<dbReference type="SUPFAM" id="SSF55874">
    <property type="entry name" value="ATPase domain of HSP90 chaperone/DNA topoisomerase II/histidine kinase"/>
    <property type="match status" value="1"/>
</dbReference>
<dbReference type="EC" id="2.7.13.3" evidence="2"/>
<dbReference type="STRING" id="407022.SAMN05661044_01506"/>
<evidence type="ECO:0000256" key="3">
    <source>
        <dbReference type="ARBA" id="ARBA00022679"/>
    </source>
</evidence>
<dbReference type="SUPFAM" id="SSF55781">
    <property type="entry name" value="GAF domain-like"/>
    <property type="match status" value="2"/>
</dbReference>
<dbReference type="Gene3D" id="3.30.565.10">
    <property type="entry name" value="Histidine kinase-like ATPase, C-terminal domain"/>
    <property type="match status" value="1"/>
</dbReference>
<gene>
    <name evidence="9" type="ORF">SAMN05661044_01506</name>
</gene>
<evidence type="ECO:0000259" key="8">
    <source>
        <dbReference type="PROSITE" id="PS50113"/>
    </source>
</evidence>
<dbReference type="InterPro" id="IPR000014">
    <property type="entry name" value="PAS"/>
</dbReference>
<feature type="coiled-coil region" evidence="6">
    <location>
        <begin position="785"/>
        <end position="812"/>
    </location>
</feature>
<reference evidence="10" key="1">
    <citation type="submission" date="2016-10" db="EMBL/GenBank/DDBJ databases">
        <authorList>
            <person name="Varghese N."/>
            <person name="Submissions S."/>
        </authorList>
    </citation>
    <scope>NUCLEOTIDE SEQUENCE [LARGE SCALE GENOMIC DNA]</scope>
    <source>
        <strain evidence="10">DSM 18733</strain>
    </source>
</reference>
<dbReference type="InterPro" id="IPR035965">
    <property type="entry name" value="PAS-like_dom_sf"/>
</dbReference>
<dbReference type="GO" id="GO:0004673">
    <property type="term" value="F:protein histidine kinase activity"/>
    <property type="evidence" value="ECO:0007669"/>
    <property type="project" value="UniProtKB-EC"/>
</dbReference>
<dbReference type="PRINTS" id="PR00344">
    <property type="entry name" value="BCTRLSENSOR"/>
</dbReference>
<dbReference type="InterPro" id="IPR003018">
    <property type="entry name" value="GAF"/>
</dbReference>
<dbReference type="InterPro" id="IPR029016">
    <property type="entry name" value="GAF-like_dom_sf"/>
</dbReference>
<evidence type="ECO:0000256" key="2">
    <source>
        <dbReference type="ARBA" id="ARBA00012438"/>
    </source>
</evidence>
<feature type="domain" description="PAC" evidence="8">
    <location>
        <begin position="732"/>
        <end position="785"/>
    </location>
</feature>
<dbReference type="Gene3D" id="3.30.450.20">
    <property type="entry name" value="PAS domain"/>
    <property type="match status" value="3"/>
</dbReference>
<dbReference type="InterPro" id="IPR003594">
    <property type="entry name" value="HATPase_dom"/>
</dbReference>
<keyword evidence="10" id="KW-1185">Reference proteome</keyword>
<dbReference type="InterPro" id="IPR050482">
    <property type="entry name" value="Sensor_HK_TwoCompSys"/>
</dbReference>
<dbReference type="CDD" id="cd16917">
    <property type="entry name" value="HATPase_UhpB-NarQ-NarX-like"/>
    <property type="match status" value="1"/>
</dbReference>
<protein>
    <recommendedName>
        <fullName evidence="2">histidine kinase</fullName>
        <ecNumber evidence="2">2.7.13.3</ecNumber>
    </recommendedName>
</protein>
<accession>A0A1H7KYU7</accession>
<dbReference type="SMART" id="SM00065">
    <property type="entry name" value="GAF"/>
    <property type="match status" value="2"/>
</dbReference>
<keyword evidence="6" id="KW-0175">Coiled coil</keyword>
<dbReference type="GO" id="GO:0000160">
    <property type="term" value="P:phosphorelay signal transduction system"/>
    <property type="evidence" value="ECO:0007669"/>
    <property type="project" value="UniProtKB-KW"/>
</dbReference>
<dbReference type="Proteomes" id="UP000199421">
    <property type="component" value="Unassembled WGS sequence"/>
</dbReference>
<evidence type="ECO:0000313" key="9">
    <source>
        <dbReference type="EMBL" id="SEK91912.1"/>
    </source>
</evidence>
<dbReference type="Pfam" id="PF01590">
    <property type="entry name" value="GAF"/>
    <property type="match status" value="1"/>
</dbReference>
<organism evidence="9 10">
    <name type="scientific">Olivibacter domesticus</name>
    <name type="common">Pseudosphingobacterium domesticum</name>
    <dbReference type="NCBI Taxonomy" id="407022"/>
    <lineage>
        <taxon>Bacteria</taxon>
        <taxon>Pseudomonadati</taxon>
        <taxon>Bacteroidota</taxon>
        <taxon>Sphingobacteriia</taxon>
        <taxon>Sphingobacteriales</taxon>
        <taxon>Sphingobacteriaceae</taxon>
        <taxon>Olivibacter</taxon>
    </lineage>
</organism>
<dbReference type="SUPFAM" id="SSF55785">
    <property type="entry name" value="PYP-like sensor domain (PAS domain)"/>
    <property type="match status" value="3"/>
</dbReference>
<comment type="catalytic activity">
    <reaction evidence="1">
        <text>ATP + protein L-histidine = ADP + protein N-phospho-L-histidine.</text>
        <dbReference type="EC" id="2.7.13.3"/>
    </reaction>
</comment>
<feature type="domain" description="Histidine kinase" evidence="7">
    <location>
        <begin position="914"/>
        <end position="1001"/>
    </location>
</feature>
<evidence type="ECO:0000256" key="5">
    <source>
        <dbReference type="ARBA" id="ARBA00023012"/>
    </source>
</evidence>
<evidence type="ECO:0000256" key="4">
    <source>
        <dbReference type="ARBA" id="ARBA00022777"/>
    </source>
</evidence>
<keyword evidence="5" id="KW-0902">Two-component regulatory system</keyword>
<dbReference type="PROSITE" id="PS50109">
    <property type="entry name" value="HIS_KIN"/>
    <property type="match status" value="1"/>
</dbReference>
<dbReference type="PANTHER" id="PTHR24421">
    <property type="entry name" value="NITRATE/NITRITE SENSOR PROTEIN NARX-RELATED"/>
    <property type="match status" value="1"/>
</dbReference>
<dbReference type="InterPro" id="IPR000700">
    <property type="entry name" value="PAS-assoc_C"/>
</dbReference>
<dbReference type="PROSITE" id="PS50113">
    <property type="entry name" value="PAC"/>
    <property type="match status" value="1"/>
</dbReference>
<evidence type="ECO:0000256" key="6">
    <source>
        <dbReference type="SAM" id="Coils"/>
    </source>
</evidence>
<dbReference type="InterPro" id="IPR004358">
    <property type="entry name" value="Sig_transdc_His_kin-like_C"/>
</dbReference>
<dbReference type="PANTHER" id="PTHR24421:SF10">
    <property type="entry name" value="NITRATE_NITRITE SENSOR PROTEIN NARQ"/>
    <property type="match status" value="1"/>
</dbReference>
<dbReference type="InterPro" id="IPR036890">
    <property type="entry name" value="HATPase_C_sf"/>
</dbReference>
<dbReference type="InterPro" id="IPR005467">
    <property type="entry name" value="His_kinase_dom"/>
</dbReference>
<dbReference type="EMBL" id="FOAF01000001">
    <property type="protein sequence ID" value="SEK91912.1"/>
    <property type="molecule type" value="Genomic_DNA"/>
</dbReference>
<dbReference type="AlphaFoldDB" id="A0A1H7KYU7"/>
<dbReference type="Pfam" id="PF02518">
    <property type="entry name" value="HATPase_c"/>
    <property type="match status" value="1"/>
</dbReference>
<sequence length="1001" mass="114163">MAHNFDCRGITAGNAAMHYIQLNKSESFWFITKTPKSLIRALTGYEYSIMSKSKDLSENKKPLTDEQYRKLFARIDQGFALIEKISTPVGVQSNYRYLAVNAAFEKHTGLRDVEGKTILELVPEAEERILNYYDSVVAEGQQIAFEDHIKSMDMWMAADVIPTEDSERIIVLFTNITERKRVEKILRENEQRKGFFLRLTDALRPFDNPATIQELVTKQAMDFFQADRCYYCEIEHGNAIIRRDASVQYLPSVAGIYPLYSMPLFDTVIRAGRPLIVNDIEKSTIIDANVHALCLQLKVISFIDVPVIKNGTAVGLLCVVQSKPREWTHFETTIAEELAERAWAAVTRAKSEEMARIAEERLRSLNEAFLTTVNGSPLVESLQILTEIISRETSGEARSSFHLFNEDNTRLITVRAVGNMPDAFANWMDSIDADSYPLTCGHIDAKGASKLASDITLEPLWLPHLDMAKAYDIRSYWCFGLNWANTTLGILALYFSRNQQASPGYLTLATAITQAASIIISRHMDIRKRILAEEKYRTLFDSIDQGFCIVEVIFNRNNEALDYRFVEANPAFYKQTGLENAVGKTMRELAPDHEAFWFETYGKIALTGIPGRFEHTAESLESWYDVYAFRIGEARERKVAIIFNDIKDRINSEEAERLRNYILLEQSEQIALLGSWEYDLLQSVFIWSDGMYKLFNLEKGIAIEPEIYLKYATKECRAKAEHLVRLIKSGASDFDERIELKIGTQLKILHLKARIIYNQQGHPVKVLGVDRDITATFLAEEKIRKMEADQQLEIFRQTLNAQEEERRRISESLHNGLGQMLYGIKLSVGNLTINDALRSPENYAEAKKYTDRLLMEGIRESRRISHELMPTMLEDFGLEAAVDDICKQLTNGTLFHCVYENLNRRLPKYMELAVYRTIQELMLNIVKHSEASSATVSIVNNNKEIIIEVKDNGVGMQAANYAKQGIGLASIKNKVKLLNGKVRIDSTPQRGTLVRVVMPYQ</sequence>
<dbReference type="SMART" id="SM00387">
    <property type="entry name" value="HATPase_c"/>
    <property type="match status" value="1"/>
</dbReference>
<name>A0A1H7KYU7_OLID1</name>
<keyword evidence="4 9" id="KW-0418">Kinase</keyword>
<dbReference type="Pfam" id="PF08448">
    <property type="entry name" value="PAS_4"/>
    <property type="match status" value="1"/>
</dbReference>
<proteinExistence type="predicted"/>
<dbReference type="Pfam" id="PF13188">
    <property type="entry name" value="PAS_8"/>
    <property type="match status" value="1"/>
</dbReference>
<dbReference type="InterPro" id="IPR013656">
    <property type="entry name" value="PAS_4"/>
</dbReference>
<dbReference type="OrthoDB" id="5401121at2"/>
<dbReference type="Gene3D" id="3.30.450.40">
    <property type="match status" value="2"/>
</dbReference>
<keyword evidence="3" id="KW-0808">Transferase</keyword>
<dbReference type="Gene3D" id="1.20.5.1930">
    <property type="match status" value="1"/>
</dbReference>
<evidence type="ECO:0000256" key="1">
    <source>
        <dbReference type="ARBA" id="ARBA00000085"/>
    </source>
</evidence>
<evidence type="ECO:0000259" key="7">
    <source>
        <dbReference type="PROSITE" id="PS50109"/>
    </source>
</evidence>
<evidence type="ECO:0000313" key="10">
    <source>
        <dbReference type="Proteomes" id="UP000199421"/>
    </source>
</evidence>